<accession>A0A6I5NBU9</accession>
<evidence type="ECO:0000256" key="1">
    <source>
        <dbReference type="ARBA" id="ARBA00004141"/>
    </source>
</evidence>
<name>A0A6I5NBU9_9BIFI</name>
<comment type="subcellular location">
    <subcellularLocation>
        <location evidence="1">Membrane</location>
        <topology evidence="1">Multi-pass membrane protein</topology>
    </subcellularLocation>
</comment>
<dbReference type="Pfam" id="PF03006">
    <property type="entry name" value="HlyIII"/>
    <property type="match status" value="1"/>
</dbReference>
<keyword evidence="3 6" id="KW-1133">Transmembrane helix</keyword>
<feature type="transmembrane region" description="Helical" evidence="6">
    <location>
        <begin position="162"/>
        <end position="182"/>
    </location>
</feature>
<dbReference type="InterPro" id="IPR004254">
    <property type="entry name" value="AdipoR/HlyIII-related"/>
</dbReference>
<protein>
    <submittedName>
        <fullName evidence="7">Hemolysin III family protein</fullName>
    </submittedName>
</protein>
<gene>
    <name evidence="7" type="ORF">F6S87_05160</name>
</gene>
<evidence type="ECO:0000313" key="8">
    <source>
        <dbReference type="Proteomes" id="UP000469292"/>
    </source>
</evidence>
<feature type="transmembrane region" description="Helical" evidence="6">
    <location>
        <begin position="45"/>
        <end position="65"/>
    </location>
</feature>
<feature type="binding site" evidence="5">
    <location>
        <position position="225"/>
    </location>
    <ligand>
        <name>Zn(2+)</name>
        <dbReference type="ChEBI" id="CHEBI:29105"/>
    </ligand>
</feature>
<dbReference type="PANTHER" id="PTHR20855">
    <property type="entry name" value="ADIPOR/PROGESTIN RECEPTOR-RELATED"/>
    <property type="match status" value="1"/>
</dbReference>
<evidence type="ECO:0000256" key="2">
    <source>
        <dbReference type="ARBA" id="ARBA00022692"/>
    </source>
</evidence>
<evidence type="ECO:0000256" key="3">
    <source>
        <dbReference type="ARBA" id="ARBA00022989"/>
    </source>
</evidence>
<organism evidence="7 8">
    <name type="scientific">Bifidobacterium choloepi</name>
    <dbReference type="NCBI Taxonomy" id="2614131"/>
    <lineage>
        <taxon>Bacteria</taxon>
        <taxon>Bacillati</taxon>
        <taxon>Actinomycetota</taxon>
        <taxon>Actinomycetes</taxon>
        <taxon>Bifidobacteriales</taxon>
        <taxon>Bifidobacteriaceae</taxon>
        <taxon>Bifidobacterium</taxon>
    </lineage>
</organism>
<dbReference type="GO" id="GO:0016020">
    <property type="term" value="C:membrane"/>
    <property type="evidence" value="ECO:0007669"/>
    <property type="project" value="UniProtKB-SubCell"/>
</dbReference>
<feature type="transmembrane region" description="Helical" evidence="6">
    <location>
        <begin position="72"/>
        <end position="91"/>
    </location>
</feature>
<dbReference type="Proteomes" id="UP000469292">
    <property type="component" value="Unassembled WGS sequence"/>
</dbReference>
<feature type="binding site" evidence="5">
    <location>
        <position position="229"/>
    </location>
    <ligand>
        <name>Zn(2+)</name>
        <dbReference type="ChEBI" id="CHEBI:29105"/>
    </ligand>
</feature>
<keyword evidence="8" id="KW-1185">Reference proteome</keyword>
<feature type="binding site" evidence="5">
    <location>
        <position position="92"/>
    </location>
    <ligand>
        <name>Zn(2+)</name>
        <dbReference type="ChEBI" id="CHEBI:29105"/>
    </ligand>
</feature>
<feature type="transmembrane region" description="Helical" evidence="6">
    <location>
        <begin position="136"/>
        <end position="156"/>
    </location>
</feature>
<keyword evidence="4 6" id="KW-0472">Membrane</keyword>
<dbReference type="AlphaFoldDB" id="A0A6I5NBU9"/>
<dbReference type="PANTHER" id="PTHR20855:SF3">
    <property type="entry name" value="LD03007P"/>
    <property type="match status" value="1"/>
</dbReference>
<feature type="transmembrane region" description="Helical" evidence="6">
    <location>
        <begin position="111"/>
        <end position="129"/>
    </location>
</feature>
<evidence type="ECO:0000256" key="4">
    <source>
        <dbReference type="ARBA" id="ARBA00023136"/>
    </source>
</evidence>
<keyword evidence="2 6" id="KW-0812">Transmembrane</keyword>
<keyword evidence="5" id="KW-0862">Zinc</keyword>
<evidence type="ECO:0000313" key="7">
    <source>
        <dbReference type="EMBL" id="NEG69990.1"/>
    </source>
</evidence>
<dbReference type="GO" id="GO:0046872">
    <property type="term" value="F:metal ion binding"/>
    <property type="evidence" value="ECO:0007669"/>
    <property type="project" value="UniProtKB-KW"/>
</dbReference>
<evidence type="ECO:0000256" key="6">
    <source>
        <dbReference type="SAM" id="Phobius"/>
    </source>
</evidence>
<dbReference type="EMBL" id="VYSG01000001">
    <property type="protein sequence ID" value="NEG69990.1"/>
    <property type="molecule type" value="Genomic_DNA"/>
</dbReference>
<sequence length="251" mass="27853">MAQSARRQTTLTARQLHEHRQEIADAGEYRERRKQLMEKPLMRGWIHLVTFPLCVAASIVLICLAPAGAMKAAVSIYSATAMLLFGVSAALHIGHGHVYTRIDSILVRIDYSNIFLVIAGTNTPFLFAITNTTVRWVYLVVIWAVALIGTAVHLVFPDGLDWLFTIVYCVLGLAPFTIIHLFWTSPYIGPVPTILLICGGAAYILGAVCFALRKPNPWPRVFGYHELFHLGTVIGYACHLVAIFMTVCAMR</sequence>
<proteinExistence type="predicted"/>
<comment type="caution">
    <text evidence="7">The sequence shown here is derived from an EMBL/GenBank/DDBJ whole genome shotgun (WGS) entry which is preliminary data.</text>
</comment>
<reference evidence="7 8" key="1">
    <citation type="submission" date="2019-09" db="EMBL/GenBank/DDBJ databases">
        <title>Phylogenetic characterization of a novel taxon of the genus Bifidobacterium: Bifidobacterium choloepi sp. nov.</title>
        <authorList>
            <person name="Modesto M."/>
            <person name="Satti M."/>
        </authorList>
    </citation>
    <scope>NUCLEOTIDE SEQUENCE [LARGE SCALE GENOMIC DNA]</scope>
    <source>
        <strain evidence="7 8">BRDM6</strain>
    </source>
</reference>
<feature type="transmembrane region" description="Helical" evidence="6">
    <location>
        <begin position="233"/>
        <end position="250"/>
    </location>
</feature>
<evidence type="ECO:0000256" key="5">
    <source>
        <dbReference type="PIRSR" id="PIRSR604254-1"/>
    </source>
</evidence>
<keyword evidence="5" id="KW-0479">Metal-binding</keyword>
<feature type="transmembrane region" description="Helical" evidence="6">
    <location>
        <begin position="194"/>
        <end position="213"/>
    </location>
</feature>